<keyword evidence="3" id="KW-0804">Transcription</keyword>
<accession>A0A926Q1G8</accession>
<evidence type="ECO:0000313" key="8">
    <source>
        <dbReference type="Proteomes" id="UP000653730"/>
    </source>
</evidence>
<evidence type="ECO:0000256" key="2">
    <source>
        <dbReference type="ARBA" id="ARBA00023125"/>
    </source>
</evidence>
<evidence type="ECO:0000256" key="3">
    <source>
        <dbReference type="ARBA" id="ARBA00023163"/>
    </source>
</evidence>
<keyword evidence="2" id="KW-0238">DNA-binding</keyword>
<dbReference type="InterPro" id="IPR013783">
    <property type="entry name" value="Ig-like_fold"/>
</dbReference>
<keyword evidence="5" id="KW-1133">Transmembrane helix</keyword>
<dbReference type="InterPro" id="IPR018060">
    <property type="entry name" value="HTH_AraC"/>
</dbReference>
<dbReference type="PROSITE" id="PS01124">
    <property type="entry name" value="HTH_ARAC_FAMILY_2"/>
    <property type="match status" value="1"/>
</dbReference>
<dbReference type="InterPro" id="IPR020449">
    <property type="entry name" value="Tscrpt_reg_AraC-type_HTH"/>
</dbReference>
<dbReference type="Gene3D" id="1.10.10.60">
    <property type="entry name" value="Homeodomain-like"/>
    <property type="match status" value="1"/>
</dbReference>
<dbReference type="EMBL" id="JACVDC010000003">
    <property type="protein sequence ID" value="MBC9794784.1"/>
    <property type="molecule type" value="Genomic_DNA"/>
</dbReference>
<keyword evidence="4" id="KW-0175">Coiled coil</keyword>
<feature type="domain" description="HTH araC/xylS-type" evidence="6">
    <location>
        <begin position="1106"/>
        <end position="1205"/>
    </location>
</feature>
<dbReference type="GO" id="GO:0043565">
    <property type="term" value="F:sequence-specific DNA binding"/>
    <property type="evidence" value="ECO:0007669"/>
    <property type="project" value="InterPro"/>
</dbReference>
<feature type="transmembrane region" description="Helical" evidence="5">
    <location>
        <begin position="654"/>
        <end position="673"/>
    </location>
</feature>
<protein>
    <submittedName>
        <fullName evidence="7">Helix-turn-helix domain-containing protein</fullName>
    </submittedName>
</protein>
<dbReference type="Gene3D" id="2.130.10.10">
    <property type="entry name" value="YVTN repeat-like/Quinoprotein amine dehydrogenase"/>
    <property type="match status" value="4"/>
</dbReference>
<feature type="coiled-coil region" evidence="4">
    <location>
        <begin position="694"/>
        <end position="728"/>
    </location>
</feature>
<dbReference type="Pfam" id="PF12833">
    <property type="entry name" value="HTH_18"/>
    <property type="match status" value="1"/>
</dbReference>
<dbReference type="GO" id="GO:0003700">
    <property type="term" value="F:DNA-binding transcription factor activity"/>
    <property type="evidence" value="ECO:0007669"/>
    <property type="project" value="InterPro"/>
</dbReference>
<dbReference type="PROSITE" id="PS00041">
    <property type="entry name" value="HTH_ARAC_FAMILY_1"/>
    <property type="match status" value="1"/>
</dbReference>
<keyword evidence="8" id="KW-1185">Reference proteome</keyword>
<dbReference type="PRINTS" id="PR00032">
    <property type="entry name" value="HTHARAC"/>
</dbReference>
<reference evidence="7 8" key="1">
    <citation type="submission" date="2020-09" db="EMBL/GenBank/DDBJ databases">
        <title>Sinomicrobium weinanense sp. nov., a halophilic bacteria isolated from saline-alkali soil.</title>
        <authorList>
            <person name="Wu P."/>
            <person name="Ren H."/>
            <person name="Mei Y."/>
            <person name="Liang Y."/>
            <person name="Chen Z."/>
        </authorList>
    </citation>
    <scope>NUCLEOTIDE SEQUENCE [LARGE SCALE GENOMIC DNA]</scope>
    <source>
        <strain evidence="7 8">FJxs</strain>
    </source>
</reference>
<keyword evidence="1" id="KW-0805">Transcription regulation</keyword>
<dbReference type="RefSeq" id="WP_187963983.1">
    <property type="nucleotide sequence ID" value="NZ_JACVDC010000003.1"/>
</dbReference>
<evidence type="ECO:0000313" key="7">
    <source>
        <dbReference type="EMBL" id="MBC9794784.1"/>
    </source>
</evidence>
<dbReference type="InterPro" id="IPR015943">
    <property type="entry name" value="WD40/YVTN_repeat-like_dom_sf"/>
</dbReference>
<evidence type="ECO:0000259" key="6">
    <source>
        <dbReference type="PROSITE" id="PS01124"/>
    </source>
</evidence>
<dbReference type="SUPFAM" id="SSF46689">
    <property type="entry name" value="Homeodomain-like"/>
    <property type="match status" value="1"/>
</dbReference>
<dbReference type="InterPro" id="IPR011110">
    <property type="entry name" value="Reg_prop"/>
</dbReference>
<dbReference type="InterPro" id="IPR018062">
    <property type="entry name" value="HTH_AraC-typ_CS"/>
</dbReference>
<name>A0A926Q1G8_9FLAO</name>
<proteinExistence type="predicted"/>
<dbReference type="SUPFAM" id="SSF63829">
    <property type="entry name" value="Calcium-dependent phosphotriesterase"/>
    <property type="match status" value="2"/>
</dbReference>
<evidence type="ECO:0000256" key="1">
    <source>
        <dbReference type="ARBA" id="ARBA00023015"/>
    </source>
</evidence>
<dbReference type="Proteomes" id="UP000653730">
    <property type="component" value="Unassembled WGS sequence"/>
</dbReference>
<dbReference type="AlphaFoldDB" id="A0A926Q1G8"/>
<dbReference type="SMART" id="SM00342">
    <property type="entry name" value="HTH_ARAC"/>
    <property type="match status" value="1"/>
</dbReference>
<keyword evidence="5" id="KW-0472">Membrane</keyword>
<dbReference type="PANTHER" id="PTHR43280:SF2">
    <property type="entry name" value="HTH-TYPE TRANSCRIPTIONAL REGULATOR EXSA"/>
    <property type="match status" value="1"/>
</dbReference>
<evidence type="ECO:0000256" key="4">
    <source>
        <dbReference type="SAM" id="Coils"/>
    </source>
</evidence>
<dbReference type="InterPro" id="IPR009057">
    <property type="entry name" value="Homeodomain-like_sf"/>
</dbReference>
<keyword evidence="5" id="KW-0812">Transmembrane</keyword>
<sequence>MKFKPLTTKEGLSNNSVNDIITDKYGRLWIATWDGLNIYNGNDIEVFKHRIEDSLSLAGNVVFGLKRDAEHRIWVLTDNRAVSLYKGEGKFRNHIFEHQPEELRLTKTGEIAVVVRGKSYAWREGAFQPVPGAQIRAAHPDEKLKHLLLDKHPELHINDVFKDHKGNIWYATRRNGLFIIPNAPGNMNNDRIDHYTYDLYLPYSFTSNEIEKIYQDDFGNIWLAHKDGGISMAYDRAAQITTVIPHPEKYPHLPNEAVRAITGSSDGVLWLGYYTKGIFYYSRQTRCFLPYRIREAEDQPDWYRIRSMYTAKDGGIWVGTYAGLIKITAEGYELFRAEKDRAFPNNRNYALIQDQNYLWVACWGGLGKLNLGTDTFEAFPGQEKLGGYHIRHLVRDGEQLILATEENGVVFFSEEEGVVKHLTASDGLPGNSIFKLYLDRDTGYLWIATLGGITVYDRVTGIVKNLSEADGLPSHMVYALMQHGDQMWISTTKGIAVIHKENFKVTSLPKDLGWQAEEFSEGASYQDPKGTLFFGGISGLSYLHPDTYDLSPKHSGLYMEVDGKERFSARIQKPYSDNAVDIDITPISFSGIRPTVYYRMEGRDTLWREYKEHPLEYRDLPPGTYTMQTRMGDKDKAPQSHFRLRIEKPFYRTILFYTLCVVALVLFASLIVLRRNITARSIQKKLEAKIRERTRTIESQKESLLQANRELEEKHREINTQKEKVLHLHHQLKNRDFEVDKFKAFVLSGFKPKLSRIISGLRQLGETAPVSHLETELLGMVRTIAEWDYLDYIGDIGRVSLASTRFTPLIQRIYEQVNTPGIQGRVRLRFDIVTASDHIEVDALRLKLLYRYLLSEIIKYGEEGSRFDIHTVLKESHIGVEVHCAGSLLSDQWENITRYSPYYKAFETLLRDVRGKLDIEKAGERLELKISIPVRNTEEAKNNSGVLLLKHFEREKFKNDTLLLVYCEEGEAPIVRQLFNDSPYTLIFEHDAHALVSAVQQVPAEGLVIYNAPFTSDLERVLKNPVFKRLPGLYIAEYIDPGIEENVIEYGLDGIVYLPVNAAFIIRKTTSLVNRYKQLSFARGGSALNRLENREGRLNPHEKLVKTALENIYSELGNPDFNVDKLITGLEISRTKCYRVFKEVLNQSPSDVIIGLRLQKAEQLMKQGSLNISEISFECGFNDPKYFSRMFKKHFGTSPRSYKDKLRATL</sequence>
<evidence type="ECO:0000256" key="5">
    <source>
        <dbReference type="SAM" id="Phobius"/>
    </source>
</evidence>
<dbReference type="PANTHER" id="PTHR43280">
    <property type="entry name" value="ARAC-FAMILY TRANSCRIPTIONAL REGULATOR"/>
    <property type="match status" value="1"/>
</dbReference>
<gene>
    <name evidence="7" type="ORF">IBL28_02295</name>
</gene>
<organism evidence="7 8">
    <name type="scientific">Sinomicrobium weinanense</name>
    <dbReference type="NCBI Taxonomy" id="2842200"/>
    <lineage>
        <taxon>Bacteria</taxon>
        <taxon>Pseudomonadati</taxon>
        <taxon>Bacteroidota</taxon>
        <taxon>Flavobacteriia</taxon>
        <taxon>Flavobacteriales</taxon>
        <taxon>Flavobacteriaceae</taxon>
        <taxon>Sinomicrobium</taxon>
    </lineage>
</organism>
<dbReference type="Pfam" id="PF07494">
    <property type="entry name" value="Reg_prop"/>
    <property type="match status" value="1"/>
</dbReference>
<comment type="caution">
    <text evidence="7">The sequence shown here is derived from an EMBL/GenBank/DDBJ whole genome shotgun (WGS) entry which is preliminary data.</text>
</comment>
<dbReference type="Gene3D" id="2.60.40.10">
    <property type="entry name" value="Immunoglobulins"/>
    <property type="match status" value="1"/>
</dbReference>